<evidence type="ECO:0000313" key="2">
    <source>
        <dbReference type="EMBL" id="MDI5973880.1"/>
    </source>
</evidence>
<feature type="chain" id="PRO_5041679088" description="Secreted protein" evidence="1">
    <location>
        <begin position="28"/>
        <end position="225"/>
    </location>
</feature>
<dbReference type="EMBL" id="JABXJJ020000054">
    <property type="protein sequence ID" value="MDI5973880.1"/>
    <property type="molecule type" value="Genomic_DNA"/>
</dbReference>
<sequence length="225" mass="23417">MKRIVQGVATAAAAAAVLVLGQAPADAVNTYTIQPNSPKPAVCNNSGTVPAGTWIQNKICGYFIGTAMAGSSFDVSSTASDDYHWGRDHGDVNLCGWIPPAALSSSPTGTASDSCSTATQDAMSHRRSFGYDFNGAPHVVDGGTAITVDPANPSCGAYYNYYSASDFSSGSLRDYAGVPSSTVAYRFTTNGGTAMVVDDSTLGWVFMNLGCVTDWRSVAFNNDND</sequence>
<organism evidence="2">
    <name type="scientific">Streptantibioticus silvisoli</name>
    <dbReference type="NCBI Taxonomy" id="2705255"/>
    <lineage>
        <taxon>Bacteria</taxon>
        <taxon>Bacillati</taxon>
        <taxon>Actinomycetota</taxon>
        <taxon>Actinomycetes</taxon>
        <taxon>Kitasatosporales</taxon>
        <taxon>Streptomycetaceae</taxon>
        <taxon>Streptantibioticus</taxon>
    </lineage>
</organism>
<comment type="caution">
    <text evidence="2">The sequence shown here is derived from an EMBL/GenBank/DDBJ whole genome shotgun (WGS) entry which is preliminary data.</text>
</comment>
<feature type="signal peptide" evidence="1">
    <location>
        <begin position="1"/>
        <end position="27"/>
    </location>
</feature>
<accession>A0AA90HDS1</accession>
<keyword evidence="1" id="KW-0732">Signal</keyword>
<gene>
    <name evidence="2" type="ORF">POF50_031830</name>
</gene>
<proteinExistence type="predicted"/>
<protein>
    <recommendedName>
        <fullName evidence="3">Secreted protein</fullName>
    </recommendedName>
</protein>
<reference evidence="2" key="1">
    <citation type="submission" date="2023-05" db="EMBL/GenBank/DDBJ databases">
        <title>Streptantibioticus silvisoli sp. nov., acidotolerant actinomycetes 1 from pine litter.</title>
        <authorList>
            <person name="Swiecimska M."/>
            <person name="Golinska P."/>
            <person name="Sangal V."/>
            <person name="Wachnowicz B."/>
            <person name="Goodfellow M."/>
        </authorList>
    </citation>
    <scope>NUCLEOTIDE SEQUENCE</scope>
    <source>
        <strain evidence="2">SL13</strain>
    </source>
</reference>
<dbReference type="AlphaFoldDB" id="A0AA90HDS1"/>
<name>A0AA90HDS1_9ACTN</name>
<dbReference type="RefSeq" id="WP_271316370.1">
    <property type="nucleotide sequence ID" value="NZ_JABXJJ020000054.1"/>
</dbReference>
<evidence type="ECO:0000256" key="1">
    <source>
        <dbReference type="SAM" id="SignalP"/>
    </source>
</evidence>
<evidence type="ECO:0008006" key="3">
    <source>
        <dbReference type="Google" id="ProtNLM"/>
    </source>
</evidence>